<keyword evidence="3" id="KW-1185">Reference proteome</keyword>
<organism evidence="2 3">
    <name type="scientific">Puccinia coronata f. sp. avenae</name>
    <dbReference type="NCBI Taxonomy" id="200324"/>
    <lineage>
        <taxon>Eukaryota</taxon>
        <taxon>Fungi</taxon>
        <taxon>Dikarya</taxon>
        <taxon>Basidiomycota</taxon>
        <taxon>Pucciniomycotina</taxon>
        <taxon>Pucciniomycetes</taxon>
        <taxon>Pucciniales</taxon>
        <taxon>Pucciniaceae</taxon>
        <taxon>Puccinia</taxon>
    </lineage>
</organism>
<feature type="region of interest" description="Disordered" evidence="1">
    <location>
        <begin position="51"/>
        <end position="72"/>
    </location>
</feature>
<reference evidence="2 3" key="1">
    <citation type="submission" date="2017-11" db="EMBL/GenBank/DDBJ databases">
        <title>De novo assembly and phasing of dikaryotic genomes from two isolates of Puccinia coronata f. sp. avenae, the causal agent of oat crown rust.</title>
        <authorList>
            <person name="Miller M.E."/>
            <person name="Zhang Y."/>
            <person name="Omidvar V."/>
            <person name="Sperschneider J."/>
            <person name="Schwessinger B."/>
            <person name="Raley C."/>
            <person name="Palmer J.M."/>
            <person name="Garnica D."/>
            <person name="Upadhyaya N."/>
            <person name="Rathjen J."/>
            <person name="Taylor J.M."/>
            <person name="Park R.F."/>
            <person name="Dodds P.N."/>
            <person name="Hirsch C.D."/>
            <person name="Kianian S.F."/>
            <person name="Figueroa M."/>
        </authorList>
    </citation>
    <scope>NUCLEOTIDE SEQUENCE [LARGE SCALE GENOMIC DNA]</scope>
    <source>
        <strain evidence="2">12NC29</strain>
    </source>
</reference>
<protein>
    <recommendedName>
        <fullName evidence="4">HAT C-terminal dimerisation domain-containing protein</fullName>
    </recommendedName>
</protein>
<evidence type="ECO:0000313" key="2">
    <source>
        <dbReference type="EMBL" id="PLW58481.1"/>
    </source>
</evidence>
<dbReference type="EMBL" id="PGCJ01000002">
    <property type="protein sequence ID" value="PLW58481.1"/>
    <property type="molecule type" value="Genomic_DNA"/>
</dbReference>
<name>A0A2N5W8B2_9BASI</name>
<feature type="region of interest" description="Disordered" evidence="1">
    <location>
        <begin position="244"/>
        <end position="306"/>
    </location>
</feature>
<feature type="region of interest" description="Disordered" evidence="1">
    <location>
        <begin position="1"/>
        <end position="35"/>
    </location>
</feature>
<feature type="compositionally biased region" description="Polar residues" evidence="1">
    <location>
        <begin position="52"/>
        <end position="69"/>
    </location>
</feature>
<feature type="compositionally biased region" description="Polar residues" evidence="1">
    <location>
        <begin position="10"/>
        <end position="33"/>
    </location>
</feature>
<gene>
    <name evidence="2" type="ORF">PCANC_00086</name>
</gene>
<evidence type="ECO:0000256" key="1">
    <source>
        <dbReference type="SAM" id="MobiDB-lite"/>
    </source>
</evidence>
<feature type="compositionally biased region" description="Polar residues" evidence="1">
    <location>
        <begin position="275"/>
        <end position="291"/>
    </location>
</feature>
<dbReference type="Proteomes" id="UP000235388">
    <property type="component" value="Unassembled WGS sequence"/>
</dbReference>
<accession>A0A2N5W8B2</accession>
<sequence>MACTPRTQRRNQQSTSPSQSIEPTKCSNSNTQPPLLDDAEATKRIIVIKDNASFTQPDTPSTSQPNTSGPHKLTDLEELSRAQKTAENTVSAAYASYHAPKLSKKLDKKGFWMIAYPCKMCGTRINLPTSDSSCSNLLKNAAACLNKERAAISTHKLGMLGVSGTGDIDPQEVPQMCAIWCAEAARPFSILANESLKMILHPTVLKHIPSDKVISQSIHMLYTAIQDSYRAKLCSILRPFGTAKNKTTTPANDDDVTSLHSSDICEDDDAEDQIRCQTSQPRYENNPSNHCDNTEIKDSDEDAEPDDLQHKLTLEDINDLSDKDEENNLYTSNCSPLYRIAMDKYFKIAGWENEWINKAVRLTREMFNTYYKPEPNVPITHPPKATKPKTGNIAQLSAAQAPRGQSTNDPINMWLAAALLLDDGSPIDALKWWIQQKRAGNTNGGLLQMALDILSCPATSHHEKTIVT</sequence>
<dbReference type="OrthoDB" id="3359487at2759"/>
<evidence type="ECO:0008006" key="4">
    <source>
        <dbReference type="Google" id="ProtNLM"/>
    </source>
</evidence>
<proteinExistence type="predicted"/>
<dbReference type="AlphaFoldDB" id="A0A2N5W8B2"/>
<evidence type="ECO:0000313" key="3">
    <source>
        <dbReference type="Proteomes" id="UP000235388"/>
    </source>
</evidence>
<comment type="caution">
    <text evidence="2">The sequence shown here is derived from an EMBL/GenBank/DDBJ whole genome shotgun (WGS) entry which is preliminary data.</text>
</comment>